<accession>A0A2J6SE85</accession>
<dbReference type="STRING" id="1149755.A0A2J6SE85"/>
<organism evidence="5 6">
    <name type="scientific">Hyaloscypha variabilis (strain UAMH 11265 / GT02V1 / F)</name>
    <name type="common">Meliniomyces variabilis</name>
    <dbReference type="NCBI Taxonomy" id="1149755"/>
    <lineage>
        <taxon>Eukaryota</taxon>
        <taxon>Fungi</taxon>
        <taxon>Dikarya</taxon>
        <taxon>Ascomycota</taxon>
        <taxon>Pezizomycotina</taxon>
        <taxon>Leotiomycetes</taxon>
        <taxon>Helotiales</taxon>
        <taxon>Hyaloscyphaceae</taxon>
        <taxon>Hyaloscypha</taxon>
        <taxon>Hyaloscypha variabilis</taxon>
    </lineage>
</organism>
<keyword evidence="1" id="KW-0285">Flavoprotein</keyword>
<dbReference type="AlphaFoldDB" id="A0A2J6SE85"/>
<sequence length="419" mass="46503">MEFDCGPKSRQAEVIVVGAGPCGLLTALRLGQANVQVDILETASELDQRPRATHYSSPAVIELRKAGVFEDVEKAGFHPRLVTWRKPDGTEIARMPMSTLEINYPYPMVCLPVSALGGILMSHISKLPNIKVLWGHRVVKTGQSDHDAWVDVMKNGSLFEKIGITSKMKALWIVGTDGANSTIRKDLGLTFEGSTWDKQLVATNVYYPFDEKNGWTDSNFIITPDNWFMAAKITKDGLWRVTYGEVMGCSDEELVDRQASKFEKMILGAPQPSDYKLVSISPYKIHQRRANRFREGRFLLAGDAAHICNPFGGLGLTGGIVDAGNLSDALIGVIAGLADESILNKYSEIRIKAFDEIVNPVSTENFQRISEQDPETVLATDKFLAMLANSNSDPKVVDFLHTKVMELQHDFTQYYHKCS</sequence>
<keyword evidence="2" id="KW-0274">FAD</keyword>
<name>A0A2J6SE85_HYAVF</name>
<dbReference type="Pfam" id="PF01494">
    <property type="entry name" value="FAD_binding_3"/>
    <property type="match status" value="1"/>
</dbReference>
<dbReference type="InterPro" id="IPR036188">
    <property type="entry name" value="FAD/NAD-bd_sf"/>
</dbReference>
<evidence type="ECO:0000256" key="2">
    <source>
        <dbReference type="ARBA" id="ARBA00022827"/>
    </source>
</evidence>
<gene>
    <name evidence="5" type="ORF">L207DRAFT_540072</name>
</gene>
<keyword evidence="3" id="KW-0560">Oxidoreductase</keyword>
<evidence type="ECO:0000313" key="6">
    <source>
        <dbReference type="Proteomes" id="UP000235786"/>
    </source>
</evidence>
<dbReference type="Gene3D" id="3.50.50.60">
    <property type="entry name" value="FAD/NAD(P)-binding domain"/>
    <property type="match status" value="1"/>
</dbReference>
<evidence type="ECO:0000256" key="3">
    <source>
        <dbReference type="ARBA" id="ARBA00023002"/>
    </source>
</evidence>
<dbReference type="EMBL" id="KZ613937">
    <property type="protein sequence ID" value="PMD49073.1"/>
    <property type="molecule type" value="Genomic_DNA"/>
</dbReference>
<evidence type="ECO:0000259" key="4">
    <source>
        <dbReference type="Pfam" id="PF01494"/>
    </source>
</evidence>
<dbReference type="PANTHER" id="PTHR43476">
    <property type="entry name" value="3-(3-HYDROXY-PHENYL)PROPIONATE/3-HYDROXYCINNAMIC ACID HYDROXYLASE"/>
    <property type="match status" value="1"/>
</dbReference>
<protein>
    <submittedName>
        <fullName evidence="5">FAD/NAD(P)-binding domain-containing protein</fullName>
    </submittedName>
</protein>
<evidence type="ECO:0000313" key="5">
    <source>
        <dbReference type="EMBL" id="PMD49073.1"/>
    </source>
</evidence>
<reference evidence="5 6" key="1">
    <citation type="submission" date="2016-04" db="EMBL/GenBank/DDBJ databases">
        <title>A degradative enzymes factory behind the ericoid mycorrhizal symbiosis.</title>
        <authorList>
            <consortium name="DOE Joint Genome Institute"/>
            <person name="Martino E."/>
            <person name="Morin E."/>
            <person name="Grelet G."/>
            <person name="Kuo A."/>
            <person name="Kohler A."/>
            <person name="Daghino S."/>
            <person name="Barry K."/>
            <person name="Choi C."/>
            <person name="Cichocki N."/>
            <person name="Clum A."/>
            <person name="Copeland A."/>
            <person name="Hainaut M."/>
            <person name="Haridas S."/>
            <person name="Labutti K."/>
            <person name="Lindquist E."/>
            <person name="Lipzen A."/>
            <person name="Khouja H.-R."/>
            <person name="Murat C."/>
            <person name="Ohm R."/>
            <person name="Olson A."/>
            <person name="Spatafora J."/>
            <person name="Veneault-Fourrey C."/>
            <person name="Henrissat B."/>
            <person name="Grigoriev I."/>
            <person name="Martin F."/>
            <person name="Perotto S."/>
        </authorList>
    </citation>
    <scope>NUCLEOTIDE SEQUENCE [LARGE SCALE GENOMIC DNA]</scope>
    <source>
        <strain evidence="5 6">F</strain>
    </source>
</reference>
<dbReference type="InterPro" id="IPR050631">
    <property type="entry name" value="PheA/TfdB_FAD_monoxygenase"/>
</dbReference>
<dbReference type="Proteomes" id="UP000235786">
    <property type="component" value="Unassembled WGS sequence"/>
</dbReference>
<feature type="domain" description="FAD-binding" evidence="4">
    <location>
        <begin position="12"/>
        <end position="356"/>
    </location>
</feature>
<dbReference type="GO" id="GO:0019622">
    <property type="term" value="P:3-(3-hydroxy)phenylpropionate catabolic process"/>
    <property type="evidence" value="ECO:0007669"/>
    <property type="project" value="TreeGrafter"/>
</dbReference>
<dbReference type="GO" id="GO:0071949">
    <property type="term" value="F:FAD binding"/>
    <property type="evidence" value="ECO:0007669"/>
    <property type="project" value="InterPro"/>
</dbReference>
<dbReference type="InterPro" id="IPR002938">
    <property type="entry name" value="FAD-bd"/>
</dbReference>
<keyword evidence="6" id="KW-1185">Reference proteome</keyword>
<dbReference type="GO" id="GO:0008688">
    <property type="term" value="F:3-(3-hydroxyphenyl)propionate hydroxylase activity"/>
    <property type="evidence" value="ECO:0007669"/>
    <property type="project" value="TreeGrafter"/>
</dbReference>
<dbReference type="SUPFAM" id="SSF51905">
    <property type="entry name" value="FAD/NAD(P)-binding domain"/>
    <property type="match status" value="1"/>
</dbReference>
<proteinExistence type="predicted"/>
<evidence type="ECO:0000256" key="1">
    <source>
        <dbReference type="ARBA" id="ARBA00022630"/>
    </source>
</evidence>
<dbReference type="OrthoDB" id="10016252at2759"/>
<dbReference type="Gene3D" id="3.30.70.2450">
    <property type="match status" value="1"/>
</dbReference>
<dbReference type="PANTHER" id="PTHR43476:SF3">
    <property type="entry name" value="FAD-BINDING MONOOXYGENASE"/>
    <property type="match status" value="1"/>
</dbReference>
<dbReference type="PRINTS" id="PR00420">
    <property type="entry name" value="RNGMNOXGNASE"/>
</dbReference>